<dbReference type="Proteomes" id="UP000628840">
    <property type="component" value="Unassembled WGS sequence"/>
</dbReference>
<name>A0A830F0L8_9EURY</name>
<dbReference type="AlphaFoldDB" id="A0A830F0L8"/>
<feature type="compositionally biased region" description="Acidic residues" evidence="1">
    <location>
        <begin position="133"/>
        <end position="149"/>
    </location>
</feature>
<accession>A0A830F0L8</accession>
<protein>
    <submittedName>
        <fullName evidence="2">Uncharacterized protein</fullName>
    </submittedName>
</protein>
<dbReference type="OrthoDB" id="246032at2157"/>
<dbReference type="RefSeq" id="WP_188884359.1">
    <property type="nucleotide sequence ID" value="NZ_BMPF01000006.1"/>
</dbReference>
<dbReference type="InterPro" id="IPR055944">
    <property type="entry name" value="DUF7522"/>
</dbReference>
<organism evidence="2 3">
    <name type="scientific">Halarchaeum grantii</name>
    <dbReference type="NCBI Taxonomy" id="1193105"/>
    <lineage>
        <taxon>Archaea</taxon>
        <taxon>Methanobacteriati</taxon>
        <taxon>Methanobacteriota</taxon>
        <taxon>Stenosarchaea group</taxon>
        <taxon>Halobacteria</taxon>
        <taxon>Halobacteriales</taxon>
        <taxon>Halobacteriaceae</taxon>
    </lineage>
</organism>
<comment type="caution">
    <text evidence="2">The sequence shown here is derived from an EMBL/GenBank/DDBJ whole genome shotgun (WGS) entry which is preliminary data.</text>
</comment>
<keyword evidence="3" id="KW-1185">Reference proteome</keyword>
<reference evidence="2 3" key="1">
    <citation type="journal article" date="2019" name="Int. J. Syst. Evol. Microbiol.">
        <title>The Global Catalogue of Microorganisms (GCM) 10K type strain sequencing project: providing services to taxonomists for standard genome sequencing and annotation.</title>
        <authorList>
            <consortium name="The Broad Institute Genomics Platform"/>
            <consortium name="The Broad Institute Genome Sequencing Center for Infectious Disease"/>
            <person name="Wu L."/>
            <person name="Ma J."/>
        </authorList>
    </citation>
    <scope>NUCLEOTIDE SEQUENCE [LARGE SCALE GENOMIC DNA]</scope>
    <source>
        <strain evidence="2 3">JCM 19585</strain>
    </source>
</reference>
<gene>
    <name evidence="2" type="ORF">GCM10009037_28580</name>
</gene>
<evidence type="ECO:0000256" key="1">
    <source>
        <dbReference type="SAM" id="MobiDB-lite"/>
    </source>
</evidence>
<dbReference type="EMBL" id="BMPF01000006">
    <property type="protein sequence ID" value="GGL43423.1"/>
    <property type="molecule type" value="Genomic_DNA"/>
</dbReference>
<feature type="region of interest" description="Disordered" evidence="1">
    <location>
        <begin position="128"/>
        <end position="149"/>
    </location>
</feature>
<dbReference type="Pfam" id="PF24366">
    <property type="entry name" value="DUF7522"/>
    <property type="match status" value="1"/>
</dbReference>
<evidence type="ECO:0000313" key="3">
    <source>
        <dbReference type="Proteomes" id="UP000628840"/>
    </source>
</evidence>
<proteinExistence type="predicted"/>
<sequence length="149" mass="16969">MNEEAESFVAALRKENVGRMRRAVAYDGEEYDILYTREDVEASMTAEEIDETTKNLILKGFDDELDQPEFARFGHLDMSVRWFHGVVVLQVPLGDWSGIIVAFDRDTVVDTGAFTDIALDYIEDSDTEMREADIDDEDDLDDAVEEQFG</sequence>
<evidence type="ECO:0000313" key="2">
    <source>
        <dbReference type="EMBL" id="GGL43423.1"/>
    </source>
</evidence>